<feature type="signal peptide" evidence="1">
    <location>
        <begin position="1"/>
        <end position="26"/>
    </location>
</feature>
<proteinExistence type="predicted"/>
<keyword evidence="1" id="KW-0732">Signal</keyword>
<evidence type="ECO:0000313" key="2">
    <source>
        <dbReference type="EMBL" id="KAK1364305.1"/>
    </source>
</evidence>
<reference evidence="2" key="2">
    <citation type="submission" date="2023-05" db="EMBL/GenBank/DDBJ databases">
        <authorList>
            <person name="Schelkunov M.I."/>
        </authorList>
    </citation>
    <scope>NUCLEOTIDE SEQUENCE</scope>
    <source>
        <strain evidence="2">Hsosn_3</strain>
        <tissue evidence="2">Leaf</tissue>
    </source>
</reference>
<evidence type="ECO:0000313" key="3">
    <source>
        <dbReference type="Proteomes" id="UP001237642"/>
    </source>
</evidence>
<sequence length="100" mass="11630">MTNFTRRTQLFLLALTLLTIFQCCWATDGDRRMIKEEGGEMRQVVDRKLINLPRCQPRYCAAGGAQKCWCCEFSKTERCWDWHHLNDCEANCPLPPSTSN</sequence>
<accession>A0AAD8M6S6</accession>
<dbReference type="EMBL" id="JAUIZM010000009">
    <property type="protein sequence ID" value="KAK1364305.1"/>
    <property type="molecule type" value="Genomic_DNA"/>
</dbReference>
<organism evidence="2 3">
    <name type="scientific">Heracleum sosnowskyi</name>
    <dbReference type="NCBI Taxonomy" id="360622"/>
    <lineage>
        <taxon>Eukaryota</taxon>
        <taxon>Viridiplantae</taxon>
        <taxon>Streptophyta</taxon>
        <taxon>Embryophyta</taxon>
        <taxon>Tracheophyta</taxon>
        <taxon>Spermatophyta</taxon>
        <taxon>Magnoliopsida</taxon>
        <taxon>eudicotyledons</taxon>
        <taxon>Gunneridae</taxon>
        <taxon>Pentapetalae</taxon>
        <taxon>asterids</taxon>
        <taxon>campanulids</taxon>
        <taxon>Apiales</taxon>
        <taxon>Apiaceae</taxon>
        <taxon>Apioideae</taxon>
        <taxon>apioid superclade</taxon>
        <taxon>Tordylieae</taxon>
        <taxon>Tordyliinae</taxon>
        <taxon>Heracleum</taxon>
    </lineage>
</organism>
<dbReference type="AlphaFoldDB" id="A0AAD8M6S6"/>
<reference evidence="2" key="1">
    <citation type="submission" date="2023-02" db="EMBL/GenBank/DDBJ databases">
        <title>Genome of toxic invasive species Heracleum sosnowskyi carries increased number of genes despite the absence of recent whole-genome duplications.</title>
        <authorList>
            <person name="Schelkunov M."/>
            <person name="Shtratnikova V."/>
            <person name="Makarenko M."/>
            <person name="Klepikova A."/>
            <person name="Omelchenko D."/>
            <person name="Novikova G."/>
            <person name="Obukhova E."/>
            <person name="Bogdanov V."/>
            <person name="Penin A."/>
            <person name="Logacheva M."/>
        </authorList>
    </citation>
    <scope>NUCLEOTIDE SEQUENCE</scope>
    <source>
        <strain evidence="2">Hsosn_3</strain>
        <tissue evidence="2">Leaf</tissue>
    </source>
</reference>
<gene>
    <name evidence="2" type="ORF">POM88_039866</name>
</gene>
<protein>
    <recommendedName>
        <fullName evidence="4">Embryo surrounding factor 1 brassicaceae domain-containing protein</fullName>
    </recommendedName>
</protein>
<evidence type="ECO:0008006" key="4">
    <source>
        <dbReference type="Google" id="ProtNLM"/>
    </source>
</evidence>
<dbReference type="Proteomes" id="UP001237642">
    <property type="component" value="Unassembled WGS sequence"/>
</dbReference>
<feature type="chain" id="PRO_5042200199" description="Embryo surrounding factor 1 brassicaceae domain-containing protein" evidence="1">
    <location>
        <begin position="27"/>
        <end position="100"/>
    </location>
</feature>
<keyword evidence="3" id="KW-1185">Reference proteome</keyword>
<evidence type="ECO:0000256" key="1">
    <source>
        <dbReference type="SAM" id="SignalP"/>
    </source>
</evidence>
<name>A0AAD8M6S6_9APIA</name>
<comment type="caution">
    <text evidence="2">The sequence shown here is derived from an EMBL/GenBank/DDBJ whole genome shotgun (WGS) entry which is preliminary data.</text>
</comment>